<dbReference type="InterPro" id="IPR045028">
    <property type="entry name" value="DinG/Rad3-like"/>
</dbReference>
<evidence type="ECO:0000256" key="7">
    <source>
        <dbReference type="ARBA" id="ARBA00022741"/>
    </source>
</evidence>
<evidence type="ECO:0000256" key="3">
    <source>
        <dbReference type="ARBA" id="ARBA00008435"/>
    </source>
</evidence>
<accession>A0A5C3QRQ6</accession>
<comment type="catalytic activity">
    <reaction evidence="21">
        <text>ATP + H2O = ADP + phosphate + H(+)</text>
        <dbReference type="Rhea" id="RHEA:13065"/>
        <dbReference type="ChEBI" id="CHEBI:15377"/>
        <dbReference type="ChEBI" id="CHEBI:15378"/>
        <dbReference type="ChEBI" id="CHEBI:30616"/>
        <dbReference type="ChEBI" id="CHEBI:43474"/>
        <dbReference type="ChEBI" id="CHEBI:456216"/>
        <dbReference type="EC" id="5.6.2.3"/>
    </reaction>
</comment>
<dbReference type="GO" id="GO:0051536">
    <property type="term" value="F:iron-sulfur cluster binding"/>
    <property type="evidence" value="ECO:0007669"/>
    <property type="project" value="UniProtKB-KW"/>
</dbReference>
<dbReference type="InterPro" id="IPR006554">
    <property type="entry name" value="Helicase-like_DEXD_c2"/>
</dbReference>
<evidence type="ECO:0000313" key="24">
    <source>
        <dbReference type="EMBL" id="TFL03211.1"/>
    </source>
</evidence>
<reference evidence="24 25" key="1">
    <citation type="journal article" date="2019" name="Nat. Ecol. Evol.">
        <title>Megaphylogeny resolves global patterns of mushroom evolution.</title>
        <authorList>
            <person name="Varga T."/>
            <person name="Krizsan K."/>
            <person name="Foldi C."/>
            <person name="Dima B."/>
            <person name="Sanchez-Garcia M."/>
            <person name="Sanchez-Ramirez S."/>
            <person name="Szollosi G.J."/>
            <person name="Szarkandi J.G."/>
            <person name="Papp V."/>
            <person name="Albert L."/>
            <person name="Andreopoulos W."/>
            <person name="Angelini C."/>
            <person name="Antonin V."/>
            <person name="Barry K.W."/>
            <person name="Bougher N.L."/>
            <person name="Buchanan P."/>
            <person name="Buyck B."/>
            <person name="Bense V."/>
            <person name="Catcheside P."/>
            <person name="Chovatia M."/>
            <person name="Cooper J."/>
            <person name="Damon W."/>
            <person name="Desjardin D."/>
            <person name="Finy P."/>
            <person name="Geml J."/>
            <person name="Haridas S."/>
            <person name="Hughes K."/>
            <person name="Justo A."/>
            <person name="Karasinski D."/>
            <person name="Kautmanova I."/>
            <person name="Kiss B."/>
            <person name="Kocsube S."/>
            <person name="Kotiranta H."/>
            <person name="LaButti K.M."/>
            <person name="Lechner B.E."/>
            <person name="Liimatainen K."/>
            <person name="Lipzen A."/>
            <person name="Lukacs Z."/>
            <person name="Mihaltcheva S."/>
            <person name="Morgado L.N."/>
            <person name="Niskanen T."/>
            <person name="Noordeloos M.E."/>
            <person name="Ohm R.A."/>
            <person name="Ortiz-Santana B."/>
            <person name="Ovrebo C."/>
            <person name="Racz N."/>
            <person name="Riley R."/>
            <person name="Savchenko A."/>
            <person name="Shiryaev A."/>
            <person name="Soop K."/>
            <person name="Spirin V."/>
            <person name="Szebenyi C."/>
            <person name="Tomsovsky M."/>
            <person name="Tulloss R.E."/>
            <person name="Uehling J."/>
            <person name="Grigoriev I.V."/>
            <person name="Vagvolgyi C."/>
            <person name="Papp T."/>
            <person name="Martin F.M."/>
            <person name="Miettinen O."/>
            <person name="Hibbett D.S."/>
            <person name="Nagy L.G."/>
        </authorList>
    </citation>
    <scope>NUCLEOTIDE SEQUENCE [LARGE SCALE GENOMIC DNA]</scope>
    <source>
        <strain evidence="24 25">CBS 309.79</strain>
    </source>
</reference>
<dbReference type="PROSITE" id="PS51193">
    <property type="entry name" value="HELICASE_ATP_BIND_2"/>
    <property type="match status" value="1"/>
</dbReference>
<dbReference type="GO" id="GO:0003677">
    <property type="term" value="F:DNA binding"/>
    <property type="evidence" value="ECO:0007669"/>
    <property type="project" value="InterPro"/>
</dbReference>
<dbReference type="InterPro" id="IPR027417">
    <property type="entry name" value="P-loop_NTPase"/>
</dbReference>
<dbReference type="STRING" id="1884261.A0A5C3QRQ6"/>
<keyword evidence="6" id="KW-0479">Metal-binding</keyword>
<comment type="function">
    <text evidence="20">ATP-dependent DNA helicase important for chromosome transmission and normal cell cycle progression in G(2)/M. May have a role in changing DNA topology to allow the loading of proteins involved in maintaining sister chromatid cohesion in the vicinity of the centromeres. Has a specific role in chromosome segregation during meiosis II.</text>
</comment>
<feature type="compositionally biased region" description="Acidic residues" evidence="22">
    <location>
        <begin position="149"/>
        <end position="166"/>
    </location>
</feature>
<sequence>MTSTTESLELEAPTEFPAFPFQPPYEIQVELMRHLYSAIEGSKVTIVESPTGTGKTLSLLCSSLTWLSDDLNRARKGKFNAAFAENSSKEPAWVIEQTVERMKREMEADDADYEKRLAKARQREHALKLKARAKVTKKPRLSDSKSVLNDEEEEDEYLPDDQEEGEYANLSPMVRELLRKSERMHASGPSTDDDEVSCPKVYYASRTHSQLSQVVPEMNRLMLKRTPNNSSSSVQAGLKRAHEDTDEDSLDRFTRTVALGSRKQLCINEDVRKLKDVDEGCRALLEAKGGKRCPYLPTQEEEYKMIDFRDEILASPKDIEDLAEAGRIANTCPYFGSRKAIPQAQLVTLPYNLLLQKTARDALGIDLKGQVVVIDEAHNLISSLLSLSTARLTLSTIQTCLDQLLGYLKRFRTRLAAKHAVHLKRLAVFLNAVKTYMQTWSHGRQGNFTEVILTNVFVERLGKTVASINLLEIEGYLRSSKVAHKIASYSDKQSEKEGKGARRVGATPPLYDVVSFILSLVGRSDDGRITLSMTSDSPHVIEVKYQLLNPSPHFAQVVEDARCVILAGGTMAPMSDVINQLFADLPSERLSTFSCGHIIPASSLRTVVVSQGPRGQPLEFTSPRQKDPAVVAELGQILMNLASCIQYGMVVFFPSYSFLNACKAAWQSSGILDRVQTKKKVYYEPEESAKCEQVLREYAAEIATPTTGRGPTGGALLLAVVGAKLSEGLNFSDNLARAVIIVGLPYANLGSPELQERLRYVKALAIEKKLVKRPGEQDADKELYENMCMNAVNQSIGRAIRHKGDWAALVLLDRRYGGERIQGKLPRWIGDSVSVASTFGQAMKTLGTFYRERGTGTRSA</sequence>
<comment type="cofactor">
    <cofactor evidence="1">
        <name>[4Fe-4S] cluster</name>
        <dbReference type="ChEBI" id="CHEBI:49883"/>
    </cofactor>
</comment>
<comment type="subcellular location">
    <subcellularLocation>
        <location evidence="2">Nucleus</location>
    </subcellularLocation>
</comment>
<dbReference type="SUPFAM" id="SSF52540">
    <property type="entry name" value="P-loop containing nucleoside triphosphate hydrolases"/>
    <property type="match status" value="1"/>
</dbReference>
<evidence type="ECO:0000256" key="16">
    <source>
        <dbReference type="ARBA" id="ARBA00029709"/>
    </source>
</evidence>
<name>A0A5C3QRQ6_9AGAR</name>
<evidence type="ECO:0000256" key="5">
    <source>
        <dbReference type="ARBA" id="ARBA00017386"/>
    </source>
</evidence>
<feature type="domain" description="Helicase ATP-binding" evidence="23">
    <location>
        <begin position="14"/>
        <end position="427"/>
    </location>
</feature>
<dbReference type="SMART" id="SM00491">
    <property type="entry name" value="HELICc2"/>
    <property type="match status" value="1"/>
</dbReference>
<dbReference type="NCBIfam" id="TIGR00604">
    <property type="entry name" value="rad3"/>
    <property type="match status" value="1"/>
</dbReference>
<evidence type="ECO:0000256" key="21">
    <source>
        <dbReference type="ARBA" id="ARBA00048954"/>
    </source>
</evidence>
<feature type="compositionally biased region" description="Polar residues" evidence="22">
    <location>
        <begin position="226"/>
        <end position="235"/>
    </location>
</feature>
<keyword evidence="25" id="KW-1185">Reference proteome</keyword>
<dbReference type="PANTHER" id="PTHR11472">
    <property type="entry name" value="DNA REPAIR DEAD HELICASE RAD3/XP-D SUBFAMILY MEMBER"/>
    <property type="match status" value="1"/>
</dbReference>
<dbReference type="Gene3D" id="3.40.50.300">
    <property type="entry name" value="P-loop containing nucleotide triphosphate hydrolases"/>
    <property type="match status" value="3"/>
</dbReference>
<keyword evidence="9 24" id="KW-0347">Helicase</keyword>
<proteinExistence type="inferred from homology"/>
<comment type="similarity">
    <text evidence="3">Belongs to the DEAD box helicase family. DEAH subfamily. DDX11/CHL1 sub-subfamily.</text>
</comment>
<dbReference type="SMART" id="SM00488">
    <property type="entry name" value="DEXDc2"/>
    <property type="match status" value="1"/>
</dbReference>
<keyword evidence="8" id="KW-0378">Hydrolase</keyword>
<evidence type="ECO:0000256" key="11">
    <source>
        <dbReference type="ARBA" id="ARBA00023004"/>
    </source>
</evidence>
<keyword evidence="14" id="KW-0539">Nucleus</keyword>
<dbReference type="EC" id="5.6.2.3" evidence="17"/>
<evidence type="ECO:0000256" key="18">
    <source>
        <dbReference type="ARBA" id="ARBA00044998"/>
    </source>
</evidence>
<gene>
    <name evidence="24" type="ORF">BDV98DRAFT_591988</name>
</gene>
<keyword evidence="15" id="KW-0131">Cell cycle</keyword>
<evidence type="ECO:0000256" key="22">
    <source>
        <dbReference type="SAM" id="MobiDB-lite"/>
    </source>
</evidence>
<evidence type="ECO:0000256" key="15">
    <source>
        <dbReference type="ARBA" id="ARBA00023306"/>
    </source>
</evidence>
<evidence type="ECO:0000313" key="25">
    <source>
        <dbReference type="Proteomes" id="UP000305067"/>
    </source>
</evidence>
<evidence type="ECO:0000256" key="6">
    <source>
        <dbReference type="ARBA" id="ARBA00022723"/>
    </source>
</evidence>
<evidence type="ECO:0000256" key="9">
    <source>
        <dbReference type="ARBA" id="ARBA00022806"/>
    </source>
</evidence>
<evidence type="ECO:0000256" key="17">
    <source>
        <dbReference type="ARBA" id="ARBA00044969"/>
    </source>
</evidence>
<evidence type="ECO:0000256" key="4">
    <source>
        <dbReference type="ARBA" id="ARBA00016387"/>
    </source>
</evidence>
<evidence type="ECO:0000256" key="20">
    <source>
        <dbReference type="ARBA" id="ARBA00045702"/>
    </source>
</evidence>
<keyword evidence="13" id="KW-0413">Isomerase</keyword>
<dbReference type="GO" id="GO:0006139">
    <property type="term" value="P:nucleobase-containing compound metabolic process"/>
    <property type="evidence" value="ECO:0007669"/>
    <property type="project" value="InterPro"/>
</dbReference>
<dbReference type="GO" id="GO:0034085">
    <property type="term" value="P:establishment of sister chromatid cohesion"/>
    <property type="evidence" value="ECO:0007669"/>
    <property type="project" value="TreeGrafter"/>
</dbReference>
<dbReference type="GO" id="GO:0005524">
    <property type="term" value="F:ATP binding"/>
    <property type="evidence" value="ECO:0007669"/>
    <property type="project" value="UniProtKB-KW"/>
</dbReference>
<evidence type="ECO:0000259" key="23">
    <source>
        <dbReference type="PROSITE" id="PS51193"/>
    </source>
</evidence>
<evidence type="ECO:0000256" key="19">
    <source>
        <dbReference type="ARBA" id="ARBA00045008"/>
    </source>
</evidence>
<dbReference type="InterPro" id="IPR014013">
    <property type="entry name" value="Helic_SF1/SF2_ATP-bd_DinG/Rad3"/>
</dbReference>
<dbReference type="CDD" id="cd18788">
    <property type="entry name" value="SF2_C_XPD"/>
    <property type="match status" value="1"/>
</dbReference>
<evidence type="ECO:0000256" key="1">
    <source>
        <dbReference type="ARBA" id="ARBA00001966"/>
    </source>
</evidence>
<evidence type="ECO:0000256" key="12">
    <source>
        <dbReference type="ARBA" id="ARBA00023014"/>
    </source>
</evidence>
<dbReference type="InterPro" id="IPR013020">
    <property type="entry name" value="Rad3/Chl1-like"/>
</dbReference>
<dbReference type="Pfam" id="PF13307">
    <property type="entry name" value="Helicase_C_2"/>
    <property type="match status" value="1"/>
</dbReference>
<protein>
    <recommendedName>
        <fullName evidence="5">ATP-dependent DNA helicase CHL1</fullName>
        <ecNumber evidence="17">5.6.2.3</ecNumber>
    </recommendedName>
    <alternativeName>
        <fullName evidence="4">ATP-dependent DNA helicase chl1</fullName>
    </alternativeName>
    <alternativeName>
        <fullName evidence="16">Chromosome loss protein 1</fullName>
    </alternativeName>
    <alternativeName>
        <fullName evidence="18 19">DNA 5'-3' helicase CHL1</fullName>
    </alternativeName>
</protein>
<dbReference type="EMBL" id="ML178821">
    <property type="protein sequence ID" value="TFL03211.1"/>
    <property type="molecule type" value="Genomic_DNA"/>
</dbReference>
<evidence type="ECO:0000256" key="2">
    <source>
        <dbReference type="ARBA" id="ARBA00004123"/>
    </source>
</evidence>
<evidence type="ECO:0000256" key="10">
    <source>
        <dbReference type="ARBA" id="ARBA00022840"/>
    </source>
</evidence>
<dbReference type="GO" id="GO:0043139">
    <property type="term" value="F:5'-3' DNA helicase activity"/>
    <property type="evidence" value="ECO:0007669"/>
    <property type="project" value="UniProtKB-EC"/>
</dbReference>
<dbReference type="PANTHER" id="PTHR11472:SF41">
    <property type="entry name" value="ATP-DEPENDENT DNA HELICASE DDX11-RELATED"/>
    <property type="match status" value="1"/>
</dbReference>
<feature type="region of interest" description="Disordered" evidence="22">
    <location>
        <begin position="128"/>
        <end position="168"/>
    </location>
</feature>
<dbReference type="InterPro" id="IPR006555">
    <property type="entry name" value="ATP-dep_Helicase_C"/>
</dbReference>
<dbReference type="Pfam" id="PF06733">
    <property type="entry name" value="DEAD_2"/>
    <property type="match status" value="1"/>
</dbReference>
<keyword evidence="12" id="KW-0411">Iron-sulfur</keyword>
<evidence type="ECO:0000256" key="13">
    <source>
        <dbReference type="ARBA" id="ARBA00023235"/>
    </source>
</evidence>
<dbReference type="AlphaFoldDB" id="A0A5C3QRQ6"/>
<dbReference type="OrthoDB" id="267079at2759"/>
<evidence type="ECO:0000256" key="8">
    <source>
        <dbReference type="ARBA" id="ARBA00022801"/>
    </source>
</evidence>
<dbReference type="GO" id="GO:0016818">
    <property type="term" value="F:hydrolase activity, acting on acid anhydrides, in phosphorus-containing anhydrides"/>
    <property type="evidence" value="ECO:0007669"/>
    <property type="project" value="InterPro"/>
</dbReference>
<keyword evidence="11" id="KW-0408">Iron</keyword>
<dbReference type="Proteomes" id="UP000305067">
    <property type="component" value="Unassembled WGS sequence"/>
</dbReference>
<evidence type="ECO:0000256" key="14">
    <source>
        <dbReference type="ARBA" id="ARBA00023242"/>
    </source>
</evidence>
<dbReference type="GO" id="GO:0005634">
    <property type="term" value="C:nucleus"/>
    <property type="evidence" value="ECO:0007669"/>
    <property type="project" value="UniProtKB-SubCell"/>
</dbReference>
<keyword evidence="10" id="KW-0067">ATP-binding</keyword>
<dbReference type="GO" id="GO:0046872">
    <property type="term" value="F:metal ion binding"/>
    <property type="evidence" value="ECO:0007669"/>
    <property type="project" value="UniProtKB-KW"/>
</dbReference>
<dbReference type="InterPro" id="IPR010614">
    <property type="entry name" value="RAD3-like_helicase_DEAD"/>
</dbReference>
<feature type="compositionally biased region" description="Basic residues" evidence="22">
    <location>
        <begin position="128"/>
        <end position="139"/>
    </location>
</feature>
<keyword evidence="7" id="KW-0547">Nucleotide-binding</keyword>
<organism evidence="24 25">
    <name type="scientific">Pterulicium gracile</name>
    <dbReference type="NCBI Taxonomy" id="1884261"/>
    <lineage>
        <taxon>Eukaryota</taxon>
        <taxon>Fungi</taxon>
        <taxon>Dikarya</taxon>
        <taxon>Basidiomycota</taxon>
        <taxon>Agaricomycotina</taxon>
        <taxon>Agaricomycetes</taxon>
        <taxon>Agaricomycetidae</taxon>
        <taxon>Agaricales</taxon>
        <taxon>Pleurotineae</taxon>
        <taxon>Pterulaceae</taxon>
        <taxon>Pterulicium</taxon>
    </lineage>
</organism>
<feature type="region of interest" description="Disordered" evidence="22">
    <location>
        <begin position="225"/>
        <end position="244"/>
    </location>
</feature>